<organism evidence="3 4">
    <name type="scientific">Heracleum sosnowskyi</name>
    <dbReference type="NCBI Taxonomy" id="360622"/>
    <lineage>
        <taxon>Eukaryota</taxon>
        <taxon>Viridiplantae</taxon>
        <taxon>Streptophyta</taxon>
        <taxon>Embryophyta</taxon>
        <taxon>Tracheophyta</taxon>
        <taxon>Spermatophyta</taxon>
        <taxon>Magnoliopsida</taxon>
        <taxon>eudicotyledons</taxon>
        <taxon>Gunneridae</taxon>
        <taxon>Pentapetalae</taxon>
        <taxon>asterids</taxon>
        <taxon>campanulids</taxon>
        <taxon>Apiales</taxon>
        <taxon>Apiaceae</taxon>
        <taxon>Apioideae</taxon>
        <taxon>apioid superclade</taxon>
        <taxon>Tordylieae</taxon>
        <taxon>Tordyliinae</taxon>
        <taxon>Heracleum</taxon>
    </lineage>
</organism>
<dbReference type="AlphaFoldDB" id="A0AAD8MQ45"/>
<comment type="caution">
    <text evidence="3">The sequence shown here is derived from an EMBL/GenBank/DDBJ whole genome shotgun (WGS) entry which is preliminary data.</text>
</comment>
<dbReference type="EMBL" id="JAUIZM010000006">
    <property type="protein sequence ID" value="KAK1380897.1"/>
    <property type="molecule type" value="Genomic_DNA"/>
</dbReference>
<keyword evidence="3" id="KW-0012">Acyltransferase</keyword>
<reference evidence="3" key="1">
    <citation type="submission" date="2023-02" db="EMBL/GenBank/DDBJ databases">
        <title>Genome of toxic invasive species Heracleum sosnowskyi carries increased number of genes despite the absence of recent whole-genome duplications.</title>
        <authorList>
            <person name="Schelkunov M."/>
            <person name="Shtratnikova V."/>
            <person name="Makarenko M."/>
            <person name="Klepikova A."/>
            <person name="Omelchenko D."/>
            <person name="Novikova G."/>
            <person name="Obukhova E."/>
            <person name="Bogdanov V."/>
            <person name="Penin A."/>
            <person name="Logacheva M."/>
        </authorList>
    </citation>
    <scope>NUCLEOTIDE SEQUENCE</scope>
    <source>
        <strain evidence="3">Hsosn_3</strain>
        <tissue evidence="3">Leaf</tissue>
    </source>
</reference>
<evidence type="ECO:0000256" key="1">
    <source>
        <dbReference type="ARBA" id="ARBA00022679"/>
    </source>
</evidence>
<dbReference type="PANTHER" id="PTHR31896:SF12">
    <property type="entry name" value="HXXXD-TYPE ACYL-TRANSFERASE FAMILY PROTEIN"/>
    <property type="match status" value="1"/>
</dbReference>
<dbReference type="Gene3D" id="3.30.559.10">
    <property type="entry name" value="Chloramphenicol acetyltransferase-like domain"/>
    <property type="match status" value="1"/>
</dbReference>
<dbReference type="PANTHER" id="PTHR31896">
    <property type="entry name" value="FAMILY REGULATORY PROTEIN, PUTATIVE (AFU_ORTHOLOGUE AFUA_3G14730)-RELATED"/>
    <property type="match status" value="1"/>
</dbReference>
<feature type="region of interest" description="Disordered" evidence="2">
    <location>
        <begin position="1"/>
        <end position="21"/>
    </location>
</feature>
<evidence type="ECO:0000313" key="3">
    <source>
        <dbReference type="EMBL" id="KAK1380897.1"/>
    </source>
</evidence>
<dbReference type="InterPro" id="IPR023213">
    <property type="entry name" value="CAT-like_dom_sf"/>
</dbReference>
<protein>
    <submittedName>
        <fullName evidence="3">BAHD acyltransferase DCR</fullName>
    </submittedName>
</protein>
<dbReference type="InterPro" id="IPR051283">
    <property type="entry name" value="Sec_Metabolite_Acyltrans"/>
</dbReference>
<sequence>MGSSKQKQKHRSSTADQCTQRNVFTTTRRMGMNNRSRLHPPLSQNYFGNFIQAVKATTTAGNLLANDLEWAALQLHKAVAEHDDKALTKFVTDWLQSPFVYQPRQFFDPYSVMMGSSPRFDMYGNEFGLGKAVAVLSGYANKFDGKVTLYPGHEGGGSMDLEICLPPHSMTAFECDEEFLDGLNLSG</sequence>
<evidence type="ECO:0000256" key="2">
    <source>
        <dbReference type="SAM" id="MobiDB-lite"/>
    </source>
</evidence>
<proteinExistence type="predicted"/>
<dbReference type="Pfam" id="PF02458">
    <property type="entry name" value="Transferase"/>
    <property type="match status" value="1"/>
</dbReference>
<evidence type="ECO:0000313" key="4">
    <source>
        <dbReference type="Proteomes" id="UP001237642"/>
    </source>
</evidence>
<feature type="compositionally biased region" description="Basic residues" evidence="2">
    <location>
        <begin position="1"/>
        <end position="12"/>
    </location>
</feature>
<dbReference type="GO" id="GO:0016746">
    <property type="term" value="F:acyltransferase activity"/>
    <property type="evidence" value="ECO:0007669"/>
    <property type="project" value="UniProtKB-KW"/>
</dbReference>
<keyword evidence="4" id="KW-1185">Reference proteome</keyword>
<dbReference type="Proteomes" id="UP001237642">
    <property type="component" value="Unassembled WGS sequence"/>
</dbReference>
<gene>
    <name evidence="3" type="ORF">POM88_027641</name>
</gene>
<accession>A0AAD8MQ45</accession>
<name>A0AAD8MQ45_9APIA</name>
<keyword evidence="1" id="KW-0808">Transferase</keyword>
<reference evidence="3" key="2">
    <citation type="submission" date="2023-05" db="EMBL/GenBank/DDBJ databases">
        <authorList>
            <person name="Schelkunov M.I."/>
        </authorList>
    </citation>
    <scope>NUCLEOTIDE SEQUENCE</scope>
    <source>
        <strain evidence="3">Hsosn_3</strain>
        <tissue evidence="3">Leaf</tissue>
    </source>
</reference>